<keyword evidence="10" id="KW-1185">Reference proteome</keyword>
<dbReference type="InterPro" id="IPR029044">
    <property type="entry name" value="Nucleotide-diphossugar_trans"/>
</dbReference>
<dbReference type="CAZy" id="GT2">
    <property type="family name" value="Glycosyltransferase Family 2"/>
</dbReference>
<dbReference type="Pfam" id="PF00535">
    <property type="entry name" value="Glycos_transf_2"/>
    <property type="match status" value="1"/>
</dbReference>
<dbReference type="InterPro" id="IPR050256">
    <property type="entry name" value="Glycosyltransferase_2"/>
</dbReference>
<evidence type="ECO:0000256" key="6">
    <source>
        <dbReference type="ARBA" id="ARBA00023136"/>
    </source>
</evidence>
<evidence type="ECO:0000256" key="5">
    <source>
        <dbReference type="ARBA" id="ARBA00022989"/>
    </source>
</evidence>
<dbReference type="HOGENOM" id="CLU_033536_0_1_7"/>
<proteinExistence type="predicted"/>
<evidence type="ECO:0000256" key="4">
    <source>
        <dbReference type="ARBA" id="ARBA00022692"/>
    </source>
</evidence>
<dbReference type="SUPFAM" id="SSF53448">
    <property type="entry name" value="Nucleotide-diphospho-sugar transferases"/>
    <property type="match status" value="1"/>
</dbReference>
<reference evidence="9 10" key="1">
    <citation type="submission" date="2008-07" db="EMBL/GenBank/DDBJ databases">
        <title>Complete sequence of Geobacter bemidjiensis BEM.</title>
        <authorList>
            <consortium name="US DOE Joint Genome Institute"/>
            <person name="Lucas S."/>
            <person name="Copeland A."/>
            <person name="Lapidus A."/>
            <person name="Glavina del Rio T."/>
            <person name="Dalin E."/>
            <person name="Tice H."/>
            <person name="Bruce D."/>
            <person name="Goodwin L."/>
            <person name="Pitluck S."/>
            <person name="Kiss H."/>
            <person name="Brettin T."/>
            <person name="Detter J.C."/>
            <person name="Han C."/>
            <person name="Kuske C.R."/>
            <person name="Schmutz J."/>
            <person name="Larimer F."/>
            <person name="Land M."/>
            <person name="Hauser L."/>
            <person name="Kyrpides N."/>
            <person name="Lykidis A."/>
            <person name="Lovley D."/>
            <person name="Richardson P."/>
        </authorList>
    </citation>
    <scope>NUCLEOTIDE SEQUENCE [LARGE SCALE GENOMIC DNA]</scope>
    <source>
        <strain evidence="10">ATCC BAA-1014 / DSM 16622 / JCM 12645 / Bem</strain>
    </source>
</reference>
<dbReference type="RefSeq" id="WP_012530040.1">
    <property type="nucleotide sequence ID" value="NC_011146.1"/>
</dbReference>
<name>B5E8N9_CITBB</name>
<accession>B5E8N9</accession>
<dbReference type="Gene3D" id="3.90.550.10">
    <property type="entry name" value="Spore Coat Polysaccharide Biosynthesis Protein SpsA, Chain A"/>
    <property type="match status" value="1"/>
</dbReference>
<keyword evidence="3 9" id="KW-0808">Transferase</keyword>
<dbReference type="STRING" id="404380.Gbem_1606"/>
<keyword evidence="5 7" id="KW-1133">Transmembrane helix</keyword>
<dbReference type="PANTHER" id="PTHR48090:SF1">
    <property type="entry name" value="PROPHAGE BACTOPRENOL GLUCOSYL TRANSFERASE HOMOLOG"/>
    <property type="match status" value="1"/>
</dbReference>
<organism evidence="9 10">
    <name type="scientific">Citrifermentans bemidjiense (strain ATCC BAA-1014 / DSM 16622 / JCM 12645 / Bem)</name>
    <name type="common">Geobacter bemidjiensis</name>
    <dbReference type="NCBI Taxonomy" id="404380"/>
    <lineage>
        <taxon>Bacteria</taxon>
        <taxon>Pseudomonadati</taxon>
        <taxon>Thermodesulfobacteriota</taxon>
        <taxon>Desulfuromonadia</taxon>
        <taxon>Geobacterales</taxon>
        <taxon>Geobacteraceae</taxon>
        <taxon>Citrifermentans</taxon>
    </lineage>
</organism>
<evidence type="ECO:0000256" key="1">
    <source>
        <dbReference type="ARBA" id="ARBA00004141"/>
    </source>
</evidence>
<evidence type="ECO:0000313" key="9">
    <source>
        <dbReference type="EMBL" id="ACH38624.1"/>
    </source>
</evidence>
<comment type="subcellular location">
    <subcellularLocation>
        <location evidence="1">Membrane</location>
        <topology evidence="1">Multi-pass membrane protein</topology>
    </subcellularLocation>
</comment>
<evidence type="ECO:0000256" key="2">
    <source>
        <dbReference type="ARBA" id="ARBA00022676"/>
    </source>
</evidence>
<sequence>MNSHSQNADILFATVVVSVFNEEEVLPGFYDELSRVLGQLGAAAEVIFVNDGSNDGSAAVLKELASLDPRVKIINLSRNYGHEAAMIAGIDHSRGNPVICMDADLQHPPAKIGEMLEQYRNGFEIVCMKRVASNNLSRFDKMKSLFFYRLLNQLSPMEFETGASDFFMVSRRVANILKVEFRERIRFLRGYVQTLGFRKSVISYTASERACGKSKYTFSDLCGLSLNAFFSFSNLPLRLGIITGLIVGGFSILVGIYSIVMRFIGNAPSGYTTIVVLVSFLFAIQFFITGIIGEYIGVILIQSRERPIYLVDSMMNIAECHEAE</sequence>
<feature type="transmembrane region" description="Helical" evidence="7">
    <location>
        <begin position="239"/>
        <end position="264"/>
    </location>
</feature>
<dbReference type="PANTHER" id="PTHR48090">
    <property type="entry name" value="UNDECAPRENYL-PHOSPHATE 4-DEOXY-4-FORMAMIDO-L-ARABINOSE TRANSFERASE-RELATED"/>
    <property type="match status" value="1"/>
</dbReference>
<dbReference type="GO" id="GO:0005886">
    <property type="term" value="C:plasma membrane"/>
    <property type="evidence" value="ECO:0007669"/>
    <property type="project" value="TreeGrafter"/>
</dbReference>
<dbReference type="KEGG" id="gbm:Gbem_1606"/>
<gene>
    <name evidence="9" type="ordered locus">Gbem_1606</name>
</gene>
<dbReference type="eggNOG" id="COG0463">
    <property type="taxonomic scope" value="Bacteria"/>
</dbReference>
<keyword evidence="6 7" id="KW-0472">Membrane</keyword>
<dbReference type="GO" id="GO:0016757">
    <property type="term" value="F:glycosyltransferase activity"/>
    <property type="evidence" value="ECO:0007669"/>
    <property type="project" value="UniProtKB-KW"/>
</dbReference>
<dbReference type="AlphaFoldDB" id="B5E8N9"/>
<keyword evidence="4 7" id="KW-0812">Transmembrane</keyword>
<evidence type="ECO:0000256" key="3">
    <source>
        <dbReference type="ARBA" id="ARBA00022679"/>
    </source>
</evidence>
<dbReference type="Proteomes" id="UP000008825">
    <property type="component" value="Chromosome"/>
</dbReference>
<dbReference type="EMBL" id="CP001124">
    <property type="protein sequence ID" value="ACH38624.1"/>
    <property type="molecule type" value="Genomic_DNA"/>
</dbReference>
<evidence type="ECO:0000259" key="8">
    <source>
        <dbReference type="Pfam" id="PF00535"/>
    </source>
</evidence>
<evidence type="ECO:0000256" key="7">
    <source>
        <dbReference type="SAM" id="Phobius"/>
    </source>
</evidence>
<feature type="domain" description="Glycosyltransferase 2-like" evidence="8">
    <location>
        <begin position="14"/>
        <end position="173"/>
    </location>
</feature>
<dbReference type="CDD" id="cd04187">
    <property type="entry name" value="DPM1_like_bac"/>
    <property type="match status" value="1"/>
</dbReference>
<feature type="transmembrane region" description="Helical" evidence="7">
    <location>
        <begin position="270"/>
        <end position="296"/>
    </location>
</feature>
<reference evidence="9 10" key="2">
    <citation type="journal article" date="2010" name="BMC Genomics">
        <title>The genome of Geobacter bemidjiensis, exemplar for the subsurface clade of Geobacter species that predominate in Fe(III)-reducing subsurface environments.</title>
        <authorList>
            <person name="Aklujkar M."/>
            <person name="Young N.D."/>
            <person name="Holmes D."/>
            <person name="Chavan M."/>
            <person name="Risso C."/>
            <person name="Kiss H.E."/>
            <person name="Han C.S."/>
            <person name="Land M.L."/>
            <person name="Lovley D.R."/>
        </authorList>
    </citation>
    <scope>NUCLEOTIDE SEQUENCE [LARGE SCALE GENOMIC DNA]</scope>
    <source>
        <strain evidence="10">ATCC BAA-1014 / DSM 16622 / JCM 12645 / Bem</strain>
    </source>
</reference>
<evidence type="ECO:0000313" key="10">
    <source>
        <dbReference type="Proteomes" id="UP000008825"/>
    </source>
</evidence>
<dbReference type="OrthoDB" id="9802649at2"/>
<keyword evidence="2 9" id="KW-0328">Glycosyltransferase</keyword>
<protein>
    <submittedName>
        <fullName evidence="9">GDP-mannose--undecaprenyl-phosphate mannosyltransferase, putative</fullName>
    </submittedName>
</protein>
<dbReference type="InterPro" id="IPR001173">
    <property type="entry name" value="Glyco_trans_2-like"/>
</dbReference>